<evidence type="ECO:0000256" key="2">
    <source>
        <dbReference type="SAM" id="Phobius"/>
    </source>
</evidence>
<name>A0A644UCN6_9ZZZZ</name>
<keyword evidence="2" id="KW-0472">Membrane</keyword>
<reference evidence="3" key="1">
    <citation type="submission" date="2019-08" db="EMBL/GenBank/DDBJ databases">
        <authorList>
            <person name="Kucharzyk K."/>
            <person name="Murdoch R.W."/>
            <person name="Higgins S."/>
            <person name="Loffler F."/>
        </authorList>
    </citation>
    <scope>NUCLEOTIDE SEQUENCE</scope>
</reference>
<organism evidence="3">
    <name type="scientific">bioreactor metagenome</name>
    <dbReference type="NCBI Taxonomy" id="1076179"/>
    <lineage>
        <taxon>unclassified sequences</taxon>
        <taxon>metagenomes</taxon>
        <taxon>ecological metagenomes</taxon>
    </lineage>
</organism>
<accession>A0A644UCN6</accession>
<protein>
    <submittedName>
        <fullName evidence="3">Uncharacterized protein</fullName>
    </submittedName>
</protein>
<feature type="transmembrane region" description="Helical" evidence="2">
    <location>
        <begin position="57"/>
        <end position="81"/>
    </location>
</feature>
<comment type="caution">
    <text evidence="3">The sequence shown here is derived from an EMBL/GenBank/DDBJ whole genome shotgun (WGS) entry which is preliminary data.</text>
</comment>
<dbReference type="EMBL" id="VSSQ01000099">
    <property type="protein sequence ID" value="MPL76687.1"/>
    <property type="molecule type" value="Genomic_DNA"/>
</dbReference>
<dbReference type="AlphaFoldDB" id="A0A644UCN6"/>
<feature type="coiled-coil region" evidence="1">
    <location>
        <begin position="5"/>
        <end position="32"/>
    </location>
</feature>
<keyword evidence="2" id="KW-0812">Transmembrane</keyword>
<proteinExistence type="predicted"/>
<evidence type="ECO:0000313" key="3">
    <source>
        <dbReference type="EMBL" id="MPL76687.1"/>
    </source>
</evidence>
<keyword evidence="1" id="KW-0175">Coiled coil</keyword>
<sequence>MVRQRKGICDQIKTLQSNLKNAEESFKAHNGARGELDLMLAEAQMQFLREKRGSKSFWARQTLAIGIAGILVLVGVGSWFWAKSTMNQSELVATQVKPVINVVQITQPQPLISPKSAEVVATNVDAMPKNGSGAEYKIKEPESLSEEQNVSKTKVTQNTSLAETQEMRNLVRVARKRLSESN</sequence>
<evidence type="ECO:0000256" key="1">
    <source>
        <dbReference type="SAM" id="Coils"/>
    </source>
</evidence>
<gene>
    <name evidence="3" type="ORF">SDC9_22533</name>
</gene>
<keyword evidence="2" id="KW-1133">Transmembrane helix</keyword>